<organism evidence="9 10">
    <name type="scientific">Wallemia ichthyophaga</name>
    <dbReference type="NCBI Taxonomy" id="245174"/>
    <lineage>
        <taxon>Eukaryota</taxon>
        <taxon>Fungi</taxon>
        <taxon>Dikarya</taxon>
        <taxon>Basidiomycota</taxon>
        <taxon>Wallemiomycotina</taxon>
        <taxon>Wallemiomycetes</taxon>
        <taxon>Wallemiales</taxon>
        <taxon>Wallemiaceae</taxon>
        <taxon>Wallemia</taxon>
    </lineage>
</organism>
<evidence type="ECO:0000256" key="2">
    <source>
        <dbReference type="ARBA" id="ARBA00022741"/>
    </source>
</evidence>
<feature type="compositionally biased region" description="Low complexity" evidence="7">
    <location>
        <begin position="1193"/>
        <end position="1216"/>
    </location>
</feature>
<accession>A0A4T0IEF6</accession>
<evidence type="ECO:0000256" key="3">
    <source>
        <dbReference type="ARBA" id="ARBA00022840"/>
    </source>
</evidence>
<feature type="compositionally biased region" description="Low complexity" evidence="7">
    <location>
        <begin position="1019"/>
        <end position="1042"/>
    </location>
</feature>
<evidence type="ECO:0000313" key="9">
    <source>
        <dbReference type="EMBL" id="TIB15067.1"/>
    </source>
</evidence>
<gene>
    <name evidence="9" type="ORF">E3P90_01015</name>
</gene>
<keyword evidence="3 6" id="KW-0067">ATP-binding</keyword>
<keyword evidence="4" id="KW-0175">Coiled coil</keyword>
<feature type="region of interest" description="Disordered" evidence="7">
    <location>
        <begin position="1246"/>
        <end position="1358"/>
    </location>
</feature>
<feature type="compositionally biased region" description="Low complexity" evidence="7">
    <location>
        <begin position="1050"/>
        <end position="1069"/>
    </location>
</feature>
<reference evidence="9 10" key="1">
    <citation type="submission" date="2019-03" db="EMBL/GenBank/DDBJ databases">
        <title>Sequencing 23 genomes of Wallemia ichthyophaga.</title>
        <authorList>
            <person name="Gostincar C."/>
        </authorList>
    </citation>
    <scope>NUCLEOTIDE SEQUENCE [LARGE SCALE GENOMIC DNA]</scope>
    <source>
        <strain evidence="9 10">EXF-8621</strain>
    </source>
</reference>
<evidence type="ECO:0000256" key="6">
    <source>
        <dbReference type="PROSITE-ProRule" id="PRU00283"/>
    </source>
</evidence>
<comment type="similarity">
    <text evidence="6">Belongs to the TRAFAC class myosin-kinesin ATPase superfamily. Kinesin family.</text>
</comment>
<feature type="region of interest" description="Disordered" evidence="7">
    <location>
        <begin position="937"/>
        <end position="977"/>
    </location>
</feature>
<feature type="compositionally biased region" description="Low complexity" evidence="7">
    <location>
        <begin position="1139"/>
        <end position="1161"/>
    </location>
</feature>
<dbReference type="Proteomes" id="UP000306954">
    <property type="component" value="Unassembled WGS sequence"/>
</dbReference>
<keyword evidence="2 6" id="KW-0547">Nucleotide-binding</keyword>
<feature type="compositionally biased region" description="Low complexity" evidence="7">
    <location>
        <begin position="1092"/>
        <end position="1110"/>
    </location>
</feature>
<dbReference type="GO" id="GO:0005524">
    <property type="term" value="F:ATP binding"/>
    <property type="evidence" value="ECO:0007669"/>
    <property type="project" value="UniProtKB-UniRule"/>
</dbReference>
<keyword evidence="1" id="KW-0493">Microtubule</keyword>
<dbReference type="GO" id="GO:0003777">
    <property type="term" value="F:microtubule motor activity"/>
    <property type="evidence" value="ECO:0007669"/>
    <property type="project" value="InterPro"/>
</dbReference>
<dbReference type="PANTHER" id="PTHR47968">
    <property type="entry name" value="CENTROMERE PROTEIN E"/>
    <property type="match status" value="1"/>
</dbReference>
<dbReference type="GO" id="GO:0008017">
    <property type="term" value="F:microtubule binding"/>
    <property type="evidence" value="ECO:0007669"/>
    <property type="project" value="InterPro"/>
</dbReference>
<dbReference type="PROSITE" id="PS00411">
    <property type="entry name" value="KINESIN_MOTOR_1"/>
    <property type="match status" value="1"/>
</dbReference>
<dbReference type="InterPro" id="IPR027417">
    <property type="entry name" value="P-loop_NTPase"/>
</dbReference>
<dbReference type="PRINTS" id="PR00380">
    <property type="entry name" value="KINESINHEAVY"/>
</dbReference>
<sequence length="1358" mass="146238">MTTQGGNRETESNVIRLTIPERSFPIVFCASLVGFSLGSYRGGRLAGKKFLAENAHRAPKTVQGWYFYNKTKNYKIMQMSLKNGLVDGSKMGGIGLLWVLGSVGAEKARQRAGLGDSVYRPIDDLSGSLSTVAATSIVYKLKTPAIKRLTGIAVLAIRVRPLTNKESGLIEPLSTNAFSSDASLSYTPQKHPVRSSRRIIDVLDDRVLIFDPPDNDPTRSFQNMGFTRPGMKRYKDQRYAFDRVFSEPTTQQHVFHDSTLPLIDGVLDGYNATVFAYGATGCGKTHTISGTPNDPGIIIRTMNELFTRIHHLESTHNVQISLSYLEIYNEMIRDLLAPPDSKAPRSGLALQESAGHKISVAGLSEHHPDSPEQVLLMILDGNKKRTMSPTMANATSSRSHAVLQINVKKRQVGHDSEQCATLSIIDLAGSERASATQNSGKRMTEGANINKSLLALGNCINALCEGVKGHIPYRNSKLTRLLKFSLGGNCRTVMIVCVSPFSQHYEDTQNTLKYANRAKNIKTKVSKNIINVDRHVREYVQMIAELREQNGKLQGVIDSRSDELSVADQRKRQYNYEEMVRVKSDITEKLQATLPSITKGAAWEALLLTSTMRAQPLEMRLGVLNAEPSAHIHEIALLSSMLRPLAKVLAPHSAARGHISSAQKNMAVLEATLRAIEEKRYDGMDEHTTMQIRQAAQGCRDKVQLESEKARVDILKNALGVLSTGLSGTTKTIAHLAQIGNKLIEDVNKKQVDYSTHVAYAKSLQGEFEESNALLSSINSNDELPPPIAAVTSPIRGSYRQDMLSANSPFNPPPPLTVNLKSLSPSSIPQPGLVEPESLGQGTHGTHGLRHVRNAMGSLSVGSPKRVHRRLSNYDGGVQPAHNAHFKPPPPLSFSAAASVAAHPTQPTQPTQTTHNILPLPKKSFRWKDEAGEGELYESRRRQSLGRSIKPKTTVIGGGSGGEMETDDNKSDGGWEDDELEHVTHSVNENEIDGVFGGGGGVVPMIQDEPVSVPVAPIQHQPHSHSQTQSQNATAAAHASSQRGPVRLEQQSQQSSQKPPRRMSSSMRPLTSKPPLAKKTTLSNLGEDEEASFSGSNSNSNSNSKAQMSNGSPMRLSSPAKRVALLDLNGTGSNGGNGSSSSSSNTSNSNSSNTTTSSTGSPGKRAGFAAPTASSARRLSKLPEPGMSGSGSGNMSMSMNGGANTSSTNAATSAGTPRTRRLRRGSNIGPMRRGRASLLGSESAYNHSHHIGQNGHAHSQPSHEQPKSKSQSHSQPHSHTVTNSSAQSGPVRFNPGNSLNSRNALKSPRKGGRRSLMPSRRGSVGVGAGVGNNTNSTPASHGFGDFSFTGSAAKPGWK</sequence>
<dbReference type="InterPro" id="IPR001752">
    <property type="entry name" value="Kinesin_motor_dom"/>
</dbReference>
<feature type="compositionally biased region" description="Polar residues" evidence="7">
    <location>
        <begin position="1295"/>
        <end position="1304"/>
    </location>
</feature>
<dbReference type="PROSITE" id="PS50067">
    <property type="entry name" value="KINESIN_MOTOR_2"/>
    <property type="match status" value="1"/>
</dbReference>
<dbReference type="InterPro" id="IPR019821">
    <property type="entry name" value="Kinesin_motor_CS"/>
</dbReference>
<protein>
    <recommendedName>
        <fullName evidence="8">Kinesin motor domain-containing protein</fullName>
    </recommendedName>
</protein>
<comment type="caution">
    <text evidence="9">The sequence shown here is derived from an EMBL/GenBank/DDBJ whole genome shotgun (WGS) entry which is preliminary data.</text>
</comment>
<feature type="binding site" evidence="6">
    <location>
        <begin position="278"/>
        <end position="285"/>
    </location>
    <ligand>
        <name>ATP</name>
        <dbReference type="ChEBI" id="CHEBI:30616"/>
    </ligand>
</feature>
<dbReference type="InterPro" id="IPR027640">
    <property type="entry name" value="Kinesin-like_fam"/>
</dbReference>
<dbReference type="PANTHER" id="PTHR47968:SF13">
    <property type="entry name" value="KINESIN-LIKE PROTEIN KIF19 ISOFORM X1"/>
    <property type="match status" value="1"/>
</dbReference>
<dbReference type="SMART" id="SM00129">
    <property type="entry name" value="KISc"/>
    <property type="match status" value="1"/>
</dbReference>
<dbReference type="Pfam" id="PF00225">
    <property type="entry name" value="Kinesin"/>
    <property type="match status" value="1"/>
</dbReference>
<dbReference type="InterPro" id="IPR036961">
    <property type="entry name" value="Kinesin_motor_dom_sf"/>
</dbReference>
<evidence type="ECO:0000256" key="1">
    <source>
        <dbReference type="ARBA" id="ARBA00022701"/>
    </source>
</evidence>
<evidence type="ECO:0000256" key="4">
    <source>
        <dbReference type="ARBA" id="ARBA00023054"/>
    </source>
</evidence>
<evidence type="ECO:0000259" key="8">
    <source>
        <dbReference type="PROSITE" id="PS50067"/>
    </source>
</evidence>
<evidence type="ECO:0000256" key="5">
    <source>
        <dbReference type="ARBA" id="ARBA00023175"/>
    </source>
</evidence>
<feature type="compositionally biased region" description="Low complexity" evidence="7">
    <location>
        <begin position="1259"/>
        <end position="1279"/>
    </location>
</feature>
<proteinExistence type="inferred from homology"/>
<name>A0A4T0IEF6_WALIC</name>
<dbReference type="GO" id="GO:0005874">
    <property type="term" value="C:microtubule"/>
    <property type="evidence" value="ECO:0007669"/>
    <property type="project" value="UniProtKB-KW"/>
</dbReference>
<evidence type="ECO:0000256" key="7">
    <source>
        <dbReference type="SAM" id="MobiDB-lite"/>
    </source>
</evidence>
<keyword evidence="5 6" id="KW-0505">Motor protein</keyword>
<dbReference type="GO" id="GO:0007018">
    <property type="term" value="P:microtubule-based movement"/>
    <property type="evidence" value="ECO:0007669"/>
    <property type="project" value="InterPro"/>
</dbReference>
<dbReference type="Gene3D" id="3.40.850.10">
    <property type="entry name" value="Kinesin motor domain"/>
    <property type="match status" value="1"/>
</dbReference>
<evidence type="ECO:0000313" key="10">
    <source>
        <dbReference type="Proteomes" id="UP000306954"/>
    </source>
</evidence>
<dbReference type="SUPFAM" id="SSF52540">
    <property type="entry name" value="P-loop containing nucleoside triphosphate hydrolases"/>
    <property type="match status" value="1"/>
</dbReference>
<dbReference type="CDD" id="cd01370">
    <property type="entry name" value="KISc_KIP3_like"/>
    <property type="match status" value="1"/>
</dbReference>
<feature type="region of interest" description="Disordered" evidence="7">
    <location>
        <begin position="1018"/>
        <end position="1234"/>
    </location>
</feature>
<feature type="domain" description="Kinesin motor" evidence="8">
    <location>
        <begin position="192"/>
        <end position="521"/>
    </location>
</feature>
<dbReference type="EMBL" id="SPOF01000008">
    <property type="protein sequence ID" value="TIB15067.1"/>
    <property type="molecule type" value="Genomic_DNA"/>
</dbReference>